<feature type="compositionally biased region" description="Basic and acidic residues" evidence="1">
    <location>
        <begin position="156"/>
        <end position="168"/>
    </location>
</feature>
<comment type="caution">
    <text evidence="2">The sequence shown here is derived from an EMBL/GenBank/DDBJ whole genome shotgun (WGS) entry which is preliminary data.</text>
</comment>
<name>A0A420HVL5_9PEZI</name>
<gene>
    <name evidence="2" type="ORF">GcC1_157015</name>
</gene>
<dbReference type="EMBL" id="MCBR01015730">
    <property type="protein sequence ID" value="RKF61389.1"/>
    <property type="molecule type" value="Genomic_DNA"/>
</dbReference>
<sequence length="168" mass="19296">HRKPDCRSRALEYWEQNYLKDIVFNNVSSNFAGSGDRGNFRYREIENSNWRNRALGANEQRNIPQEAKEAEKKTEIPALTCDEYDGVPIAEDPRSSDTCMSISIGIEEKKTMASVEDFSIEDSIARLALESYLNVGNLKKRARPIDIHNVLNEDEQNSKISKESNRRK</sequence>
<reference evidence="2 3" key="1">
    <citation type="journal article" date="2018" name="BMC Genomics">
        <title>Comparative genome analyses reveal sequence features reflecting distinct modes of host-adaptation between dicot and monocot powdery mildew.</title>
        <authorList>
            <person name="Wu Y."/>
            <person name="Ma X."/>
            <person name="Pan Z."/>
            <person name="Kale S.D."/>
            <person name="Song Y."/>
            <person name="King H."/>
            <person name="Zhang Q."/>
            <person name="Presley C."/>
            <person name="Deng X."/>
            <person name="Wei C.I."/>
            <person name="Xiao S."/>
        </authorList>
    </citation>
    <scope>NUCLEOTIDE SEQUENCE [LARGE SCALE GENOMIC DNA]</scope>
    <source>
        <strain evidence="2">UCSC1</strain>
    </source>
</reference>
<dbReference type="Proteomes" id="UP000285405">
    <property type="component" value="Unassembled WGS sequence"/>
</dbReference>
<feature type="non-terminal residue" evidence="2">
    <location>
        <position position="1"/>
    </location>
</feature>
<organism evidence="2 3">
    <name type="scientific">Golovinomyces cichoracearum</name>
    <dbReference type="NCBI Taxonomy" id="62708"/>
    <lineage>
        <taxon>Eukaryota</taxon>
        <taxon>Fungi</taxon>
        <taxon>Dikarya</taxon>
        <taxon>Ascomycota</taxon>
        <taxon>Pezizomycotina</taxon>
        <taxon>Leotiomycetes</taxon>
        <taxon>Erysiphales</taxon>
        <taxon>Erysiphaceae</taxon>
        <taxon>Golovinomyces</taxon>
    </lineage>
</organism>
<dbReference type="OrthoDB" id="10493254at2759"/>
<feature type="region of interest" description="Disordered" evidence="1">
    <location>
        <begin position="144"/>
        <end position="168"/>
    </location>
</feature>
<accession>A0A420HVL5</accession>
<evidence type="ECO:0000313" key="3">
    <source>
        <dbReference type="Proteomes" id="UP000285405"/>
    </source>
</evidence>
<dbReference type="AlphaFoldDB" id="A0A420HVL5"/>
<protein>
    <submittedName>
        <fullName evidence="2">Uncharacterized protein</fullName>
    </submittedName>
</protein>
<proteinExistence type="predicted"/>
<evidence type="ECO:0000256" key="1">
    <source>
        <dbReference type="SAM" id="MobiDB-lite"/>
    </source>
</evidence>
<evidence type="ECO:0000313" key="2">
    <source>
        <dbReference type="EMBL" id="RKF61389.1"/>
    </source>
</evidence>